<keyword evidence="2" id="KW-1185">Reference proteome</keyword>
<comment type="caution">
    <text evidence="1">The sequence shown here is derived from an EMBL/GenBank/DDBJ whole genome shotgun (WGS) entry which is preliminary data.</text>
</comment>
<proteinExistence type="predicted"/>
<sequence length="208" mass="23586">MTQITAVVRHLKMDQYILVTQMSLADVERSHGGDGGGDDHPPSHVECAVVLPLWEKVPQEAGKAAVHFRRVGQPCLTSGRTDSSRSRDLRRQSTSTCKMLQIPARLLFKAQALEADPTIWDFFDVEARSGGWVLHQMQSRPSSQPVDKSLKGMHRNRKGSRFMMSLFRRRQTVHRICLRELEWRWLRGSGGCGDDEESGDDEDDDGER</sequence>
<dbReference type="Proteomes" id="UP001151760">
    <property type="component" value="Unassembled WGS sequence"/>
</dbReference>
<reference evidence="1" key="2">
    <citation type="submission" date="2022-01" db="EMBL/GenBank/DDBJ databases">
        <authorList>
            <person name="Yamashiro T."/>
            <person name="Shiraishi A."/>
            <person name="Satake H."/>
            <person name="Nakayama K."/>
        </authorList>
    </citation>
    <scope>NUCLEOTIDE SEQUENCE</scope>
</reference>
<name>A0ABQ5IMY5_9ASTR</name>
<organism evidence="1 2">
    <name type="scientific">Tanacetum coccineum</name>
    <dbReference type="NCBI Taxonomy" id="301880"/>
    <lineage>
        <taxon>Eukaryota</taxon>
        <taxon>Viridiplantae</taxon>
        <taxon>Streptophyta</taxon>
        <taxon>Embryophyta</taxon>
        <taxon>Tracheophyta</taxon>
        <taxon>Spermatophyta</taxon>
        <taxon>Magnoliopsida</taxon>
        <taxon>eudicotyledons</taxon>
        <taxon>Gunneridae</taxon>
        <taxon>Pentapetalae</taxon>
        <taxon>asterids</taxon>
        <taxon>campanulids</taxon>
        <taxon>Asterales</taxon>
        <taxon>Asteraceae</taxon>
        <taxon>Asteroideae</taxon>
        <taxon>Anthemideae</taxon>
        <taxon>Anthemidinae</taxon>
        <taxon>Tanacetum</taxon>
    </lineage>
</organism>
<dbReference type="EMBL" id="BQNB010020902">
    <property type="protein sequence ID" value="GJU00828.1"/>
    <property type="molecule type" value="Genomic_DNA"/>
</dbReference>
<accession>A0ABQ5IMY5</accession>
<protein>
    <submittedName>
        <fullName evidence="1">Uncharacterized protein</fullName>
    </submittedName>
</protein>
<reference evidence="1" key="1">
    <citation type="journal article" date="2022" name="Int. J. Mol. Sci.">
        <title>Draft Genome of Tanacetum Coccineum: Genomic Comparison of Closely Related Tanacetum-Family Plants.</title>
        <authorList>
            <person name="Yamashiro T."/>
            <person name="Shiraishi A."/>
            <person name="Nakayama K."/>
            <person name="Satake H."/>
        </authorList>
    </citation>
    <scope>NUCLEOTIDE SEQUENCE</scope>
</reference>
<evidence type="ECO:0000313" key="1">
    <source>
        <dbReference type="EMBL" id="GJU00828.1"/>
    </source>
</evidence>
<evidence type="ECO:0000313" key="2">
    <source>
        <dbReference type="Proteomes" id="UP001151760"/>
    </source>
</evidence>
<gene>
    <name evidence="1" type="ORF">Tco_1111166</name>
</gene>